<dbReference type="EMBL" id="BQKY01000017">
    <property type="protein sequence ID" value="GJN94552.1"/>
    <property type="molecule type" value="Genomic_DNA"/>
</dbReference>
<organism evidence="1 2">
    <name type="scientific">Rhodotorula paludigena</name>
    <dbReference type="NCBI Taxonomy" id="86838"/>
    <lineage>
        <taxon>Eukaryota</taxon>
        <taxon>Fungi</taxon>
        <taxon>Dikarya</taxon>
        <taxon>Basidiomycota</taxon>
        <taxon>Pucciniomycotina</taxon>
        <taxon>Microbotryomycetes</taxon>
        <taxon>Sporidiobolales</taxon>
        <taxon>Sporidiobolaceae</taxon>
        <taxon>Rhodotorula</taxon>
    </lineage>
</organism>
<evidence type="ECO:0000313" key="2">
    <source>
        <dbReference type="Proteomes" id="UP001342314"/>
    </source>
</evidence>
<protein>
    <submittedName>
        <fullName evidence="1">Uncharacterized protein</fullName>
    </submittedName>
</protein>
<name>A0AAV5GZY7_9BASI</name>
<sequence>MEKAVMEVDESLSEAYLSRRAPCERLREAFWDTTAMAASAVYEDSARLRTVSPVGSASDCRNGTL</sequence>
<dbReference type="Proteomes" id="UP001342314">
    <property type="component" value="Unassembled WGS sequence"/>
</dbReference>
<keyword evidence="2" id="KW-1185">Reference proteome</keyword>
<accession>A0AAV5GZY7</accession>
<dbReference type="AlphaFoldDB" id="A0AAV5GZY7"/>
<gene>
    <name evidence="1" type="ORF">Rhopal_007635-T1</name>
</gene>
<evidence type="ECO:0000313" key="1">
    <source>
        <dbReference type="EMBL" id="GJN94552.1"/>
    </source>
</evidence>
<comment type="caution">
    <text evidence="1">The sequence shown here is derived from an EMBL/GenBank/DDBJ whole genome shotgun (WGS) entry which is preliminary data.</text>
</comment>
<proteinExistence type="predicted"/>
<reference evidence="1 2" key="1">
    <citation type="submission" date="2021-12" db="EMBL/GenBank/DDBJ databases">
        <title>High titer production of polyol ester of fatty acids by Rhodotorula paludigena BS15 towards product separation-free biomass refinery.</title>
        <authorList>
            <person name="Mano J."/>
            <person name="Ono H."/>
            <person name="Tanaka T."/>
            <person name="Naito K."/>
            <person name="Sushida H."/>
            <person name="Ike M."/>
            <person name="Tokuyasu K."/>
            <person name="Kitaoka M."/>
        </authorList>
    </citation>
    <scope>NUCLEOTIDE SEQUENCE [LARGE SCALE GENOMIC DNA]</scope>
    <source>
        <strain evidence="1 2">BS15</strain>
    </source>
</reference>